<protein>
    <recommendedName>
        <fullName evidence="13">DNA topoisomerase 2</fullName>
        <ecNumber evidence="13">5.6.2.2</ecNumber>
    </recommendedName>
</protein>
<dbReference type="EC" id="5.6.2.2" evidence="13"/>
<dbReference type="GO" id="GO:0000712">
    <property type="term" value="P:resolution of meiotic recombination intermediates"/>
    <property type="evidence" value="ECO:0007669"/>
    <property type="project" value="TreeGrafter"/>
</dbReference>
<dbReference type="InterPro" id="IPR013760">
    <property type="entry name" value="Topo_IIA-like_dom_sf"/>
</dbReference>
<organism evidence="17 18">
    <name type="scientific">Dictyostelium firmibasis</name>
    <dbReference type="NCBI Taxonomy" id="79012"/>
    <lineage>
        <taxon>Eukaryota</taxon>
        <taxon>Amoebozoa</taxon>
        <taxon>Evosea</taxon>
        <taxon>Eumycetozoa</taxon>
        <taxon>Dictyostelia</taxon>
        <taxon>Dictyosteliales</taxon>
        <taxon>Dictyosteliaceae</taxon>
        <taxon>Dictyostelium</taxon>
    </lineage>
</organism>
<keyword evidence="9 12" id="KW-0799">Topoisomerase</keyword>
<feature type="active site" description="O-(5'-phospho-DNA)-tyrosine intermediate" evidence="12">
    <location>
        <position position="862"/>
    </location>
</feature>
<evidence type="ECO:0000256" key="4">
    <source>
        <dbReference type="ARBA" id="ARBA00011080"/>
    </source>
</evidence>
<dbReference type="GO" id="GO:0006265">
    <property type="term" value="P:DNA topological change"/>
    <property type="evidence" value="ECO:0007669"/>
    <property type="project" value="UniProtKB-UniRule"/>
</dbReference>
<feature type="region of interest" description="Disordered" evidence="14">
    <location>
        <begin position="1"/>
        <end position="95"/>
    </location>
</feature>
<dbReference type="InterPro" id="IPR001241">
    <property type="entry name" value="Topo_IIA"/>
</dbReference>
<comment type="cofactor">
    <cofactor evidence="3">
        <name>Mg(2+)</name>
        <dbReference type="ChEBI" id="CHEBI:18420"/>
    </cofactor>
</comment>
<feature type="domain" description="Topo IIA-type catalytic" evidence="16">
    <location>
        <begin position="772"/>
        <end position="1275"/>
    </location>
</feature>
<dbReference type="PROSITE" id="PS00177">
    <property type="entry name" value="TOPOISOMERASE_II"/>
    <property type="match status" value="1"/>
</dbReference>
<dbReference type="Gene3D" id="3.90.199.10">
    <property type="entry name" value="Topoisomerase II, domain 5"/>
    <property type="match status" value="1"/>
</dbReference>
<dbReference type="FunFam" id="3.90.199.10:FF:000002">
    <property type="entry name" value="DNA topoisomerase 2"/>
    <property type="match status" value="1"/>
</dbReference>
<dbReference type="Pfam" id="PF02518">
    <property type="entry name" value="HATPase_c"/>
    <property type="match status" value="1"/>
</dbReference>
<dbReference type="PANTHER" id="PTHR10169">
    <property type="entry name" value="DNA TOPOISOMERASE/GYRASE"/>
    <property type="match status" value="1"/>
</dbReference>
<dbReference type="EMBL" id="JAVFKY010000005">
    <property type="protein sequence ID" value="KAK5575424.1"/>
    <property type="molecule type" value="Genomic_DNA"/>
</dbReference>
<dbReference type="GO" id="GO:0046872">
    <property type="term" value="F:metal ion binding"/>
    <property type="evidence" value="ECO:0007669"/>
    <property type="project" value="UniProtKB-KW"/>
</dbReference>
<dbReference type="Pfam" id="PF00204">
    <property type="entry name" value="DNA_gyraseB"/>
    <property type="match status" value="1"/>
</dbReference>
<evidence type="ECO:0000256" key="8">
    <source>
        <dbReference type="ARBA" id="ARBA00022842"/>
    </source>
</evidence>
<dbReference type="CDD" id="cd16930">
    <property type="entry name" value="HATPase_TopII-like"/>
    <property type="match status" value="1"/>
</dbReference>
<comment type="function">
    <text evidence="13">Control of topological states of DNA by transient breakage and subsequent rejoining of DNA strands. Topoisomerase II makes double-strand breaks.</text>
</comment>
<dbReference type="InterPro" id="IPR013506">
    <property type="entry name" value="Topo_IIA_bsu_dom2"/>
</dbReference>
<evidence type="ECO:0000313" key="18">
    <source>
        <dbReference type="Proteomes" id="UP001344447"/>
    </source>
</evidence>
<dbReference type="InterPro" id="IPR034157">
    <property type="entry name" value="TOPRIM_TopoII"/>
</dbReference>
<evidence type="ECO:0000256" key="11">
    <source>
        <dbReference type="ARBA" id="ARBA00023235"/>
    </source>
</evidence>
<dbReference type="InterPro" id="IPR013757">
    <property type="entry name" value="Topo_IIA_A_a_sf"/>
</dbReference>
<dbReference type="Proteomes" id="UP001344447">
    <property type="component" value="Unassembled WGS sequence"/>
</dbReference>
<feature type="domain" description="Toprim" evidence="15">
    <location>
        <begin position="528"/>
        <end position="641"/>
    </location>
</feature>
<feature type="region of interest" description="Disordered" evidence="14">
    <location>
        <begin position="1008"/>
        <end position="1042"/>
    </location>
</feature>
<dbReference type="Gene3D" id="3.30.1360.40">
    <property type="match status" value="1"/>
</dbReference>
<dbReference type="GO" id="GO:0005634">
    <property type="term" value="C:nucleus"/>
    <property type="evidence" value="ECO:0007669"/>
    <property type="project" value="TreeGrafter"/>
</dbReference>
<dbReference type="InterPro" id="IPR013759">
    <property type="entry name" value="Topo_IIA_B_C"/>
</dbReference>
<dbReference type="GO" id="GO:0003918">
    <property type="term" value="F:DNA topoisomerase type II (double strand cut, ATP-hydrolyzing) activity"/>
    <property type="evidence" value="ECO:0007669"/>
    <property type="project" value="UniProtKB-UniRule"/>
</dbReference>
<keyword evidence="6 13" id="KW-0547">Nucleotide-binding</keyword>
<dbReference type="SUPFAM" id="SSF55874">
    <property type="entry name" value="ATPase domain of HSP90 chaperone/DNA topoisomerase II/histidine kinase"/>
    <property type="match status" value="1"/>
</dbReference>
<comment type="similarity">
    <text evidence="4 13">Belongs to the type II topoisomerase family.</text>
</comment>
<feature type="compositionally biased region" description="Basic residues" evidence="14">
    <location>
        <begin position="1022"/>
        <end position="1038"/>
    </location>
</feature>
<dbReference type="InterPro" id="IPR050634">
    <property type="entry name" value="DNA_Topoisomerase_II"/>
</dbReference>
<evidence type="ECO:0000259" key="16">
    <source>
        <dbReference type="PROSITE" id="PS52040"/>
    </source>
</evidence>
<feature type="compositionally biased region" description="Acidic residues" evidence="14">
    <location>
        <begin position="1489"/>
        <end position="1506"/>
    </location>
</feature>
<dbReference type="PROSITE" id="PS52040">
    <property type="entry name" value="TOPO_IIA"/>
    <property type="match status" value="1"/>
</dbReference>
<keyword evidence="11 12" id="KW-0413">Isomerase</keyword>
<dbReference type="FunFam" id="3.30.230.10:FF:000008">
    <property type="entry name" value="DNA topoisomerase 2"/>
    <property type="match status" value="1"/>
</dbReference>
<keyword evidence="10 12" id="KW-0238">DNA-binding</keyword>
<dbReference type="PRINTS" id="PR01158">
    <property type="entry name" value="TOPISMRASEII"/>
</dbReference>
<dbReference type="InterPro" id="IPR006171">
    <property type="entry name" value="TOPRIM_dom"/>
</dbReference>
<comment type="subunit">
    <text evidence="13">Homodimer.</text>
</comment>
<evidence type="ECO:0000256" key="2">
    <source>
        <dbReference type="ARBA" id="ARBA00001913"/>
    </source>
</evidence>
<feature type="region of interest" description="Disordered" evidence="14">
    <location>
        <begin position="1199"/>
        <end position="1226"/>
    </location>
</feature>
<proteinExistence type="inferred from homology"/>
<dbReference type="InterPro" id="IPR001154">
    <property type="entry name" value="TopoII_euk"/>
</dbReference>
<feature type="region of interest" description="Disordered" evidence="14">
    <location>
        <begin position="1332"/>
        <end position="1506"/>
    </location>
</feature>
<dbReference type="InterPro" id="IPR018522">
    <property type="entry name" value="TopoIIA_CS"/>
</dbReference>
<dbReference type="Gene3D" id="3.40.50.670">
    <property type="match status" value="1"/>
</dbReference>
<dbReference type="Pfam" id="PF00521">
    <property type="entry name" value="DNA_topoisoIV"/>
    <property type="match status" value="2"/>
</dbReference>
<dbReference type="FunFam" id="3.40.50.670:FF:000001">
    <property type="entry name" value="DNA topoisomerase 2"/>
    <property type="match status" value="2"/>
</dbReference>
<feature type="compositionally biased region" description="Acidic residues" evidence="14">
    <location>
        <begin position="1201"/>
        <end position="1224"/>
    </location>
</feature>
<evidence type="ECO:0000256" key="6">
    <source>
        <dbReference type="ARBA" id="ARBA00022741"/>
    </source>
</evidence>
<dbReference type="GO" id="GO:0000819">
    <property type="term" value="P:sister chromatid segregation"/>
    <property type="evidence" value="ECO:0007669"/>
    <property type="project" value="TreeGrafter"/>
</dbReference>
<dbReference type="InterPro" id="IPR014721">
    <property type="entry name" value="Ribsml_uS5_D2-typ_fold_subgr"/>
</dbReference>
<dbReference type="InterPro" id="IPR002205">
    <property type="entry name" value="Topo_IIA_dom_A"/>
</dbReference>
<dbReference type="InterPro" id="IPR036890">
    <property type="entry name" value="HATPase_C_sf"/>
</dbReference>
<feature type="compositionally biased region" description="Basic residues" evidence="14">
    <location>
        <begin position="1301"/>
        <end position="1315"/>
    </location>
</feature>
<dbReference type="SUPFAM" id="SSF56719">
    <property type="entry name" value="Type II DNA topoisomerase"/>
    <property type="match status" value="1"/>
</dbReference>
<dbReference type="Gene3D" id="3.30.565.10">
    <property type="entry name" value="Histidine kinase-like ATPase, C-terminal domain"/>
    <property type="match status" value="1"/>
</dbReference>
<evidence type="ECO:0000256" key="3">
    <source>
        <dbReference type="ARBA" id="ARBA00001946"/>
    </source>
</evidence>
<evidence type="ECO:0000259" key="15">
    <source>
        <dbReference type="PROSITE" id="PS50880"/>
    </source>
</evidence>
<dbReference type="Gene3D" id="3.30.230.10">
    <property type="match status" value="1"/>
</dbReference>
<feature type="region of interest" description="Disordered" evidence="14">
    <location>
        <begin position="1288"/>
        <end position="1319"/>
    </location>
</feature>
<keyword evidence="5" id="KW-0479">Metal-binding</keyword>
<dbReference type="InterPro" id="IPR003594">
    <property type="entry name" value="HATPase_dom"/>
</dbReference>
<dbReference type="Pfam" id="PF01751">
    <property type="entry name" value="Toprim"/>
    <property type="match status" value="1"/>
</dbReference>
<comment type="caution">
    <text evidence="17">The sequence shown here is derived from an EMBL/GenBank/DDBJ whole genome shotgun (WGS) entry which is preliminary data.</text>
</comment>
<evidence type="ECO:0000313" key="17">
    <source>
        <dbReference type="EMBL" id="KAK5575424.1"/>
    </source>
</evidence>
<feature type="compositionally biased region" description="Polar residues" evidence="14">
    <location>
        <begin position="1355"/>
        <end position="1364"/>
    </location>
</feature>
<comment type="catalytic activity">
    <reaction evidence="1 12 13">
        <text>ATP-dependent breakage, passage and rejoining of double-stranded DNA.</text>
        <dbReference type="EC" id="5.6.2.2"/>
    </reaction>
</comment>
<feature type="compositionally biased region" description="Low complexity" evidence="14">
    <location>
        <begin position="42"/>
        <end position="60"/>
    </location>
</feature>
<dbReference type="SUPFAM" id="SSF54211">
    <property type="entry name" value="Ribosomal protein S5 domain 2-like"/>
    <property type="match status" value="1"/>
</dbReference>
<dbReference type="CDD" id="cd03481">
    <property type="entry name" value="TopoIIA_Trans_ScTopoIIA"/>
    <property type="match status" value="1"/>
</dbReference>
<accession>A0AAN7TMB6</accession>
<keyword evidence="18" id="KW-1185">Reference proteome</keyword>
<evidence type="ECO:0000256" key="12">
    <source>
        <dbReference type="PROSITE-ProRule" id="PRU01384"/>
    </source>
</evidence>
<dbReference type="Gene3D" id="1.10.268.10">
    <property type="entry name" value="Topoisomerase, domain 3"/>
    <property type="match status" value="1"/>
</dbReference>
<dbReference type="Pfam" id="PF16898">
    <property type="entry name" value="TOPRIM_C"/>
    <property type="match status" value="1"/>
</dbReference>
<dbReference type="FunFam" id="3.30.565.10:FF:000004">
    <property type="entry name" value="DNA topoisomerase 2"/>
    <property type="match status" value="1"/>
</dbReference>
<feature type="compositionally biased region" description="Basic and acidic residues" evidence="14">
    <location>
        <begin position="1369"/>
        <end position="1381"/>
    </location>
</feature>
<evidence type="ECO:0000256" key="9">
    <source>
        <dbReference type="ARBA" id="ARBA00023029"/>
    </source>
</evidence>
<dbReference type="GO" id="GO:0005524">
    <property type="term" value="F:ATP binding"/>
    <property type="evidence" value="ECO:0007669"/>
    <property type="project" value="UniProtKB-UniRule"/>
</dbReference>
<dbReference type="SMART" id="SM00434">
    <property type="entry name" value="TOP4c"/>
    <property type="match status" value="1"/>
</dbReference>
<keyword evidence="7 13" id="KW-0067">ATP-binding</keyword>
<dbReference type="CDD" id="cd03365">
    <property type="entry name" value="TOPRIM_TopoIIA"/>
    <property type="match status" value="1"/>
</dbReference>
<reference evidence="17 18" key="1">
    <citation type="submission" date="2023-11" db="EMBL/GenBank/DDBJ databases">
        <title>Dfirmibasis_genome.</title>
        <authorList>
            <person name="Edelbroek B."/>
            <person name="Kjellin J."/>
            <person name="Jerlstrom-Hultqvist J."/>
            <person name="Soderbom F."/>
        </authorList>
    </citation>
    <scope>NUCLEOTIDE SEQUENCE [LARGE SCALE GENOMIC DNA]</scope>
    <source>
        <strain evidence="17 18">TNS-C-14</strain>
    </source>
</reference>
<dbReference type="SMART" id="SM00433">
    <property type="entry name" value="TOP2c"/>
    <property type="match status" value="1"/>
</dbReference>
<comment type="cofactor">
    <cofactor evidence="2">
        <name>Ca(2+)</name>
        <dbReference type="ChEBI" id="CHEBI:29108"/>
    </cofactor>
</comment>
<evidence type="ECO:0000256" key="13">
    <source>
        <dbReference type="RuleBase" id="RU362094"/>
    </source>
</evidence>
<sequence>MSDSEDDFSESSGSEYESPVKKGRSAPKKPTSAGSKKKASATKKSTTTTTTTKKASTTRKPSSKKAKSDSESDDFSGNDDKSSSSDSENVFKSIASSSKKGKSIEEIYQKKELLDQILLRPDTYIGSTERQEEELWVWEDKRMVHRKVSFVPGIYKIFDEILVNAADNKQREGSMKFIKVVINREDGYISVTNDGAGIPIQIHSEHKIYIPELIFGNLLTSSHYDDSEKRLTGGRNGFGAKLANIFSTKFMVECADSKTKKLYKQTFTNNMRSKEDPKITSYQNKTDYTKITFYPELDRFGMVNFDDDLVALLSKRVYDIAGCNPTLKVSLNGEELGIRSFEKYINLYFPDEENAPKVYYEKVSDRWELAVTLSKESQFNQVSFVNSICTVKGGTHVTHGLSNLVTAIQEQVNKKNKGSTEIKPAFIKNHLSVFVNCLIENPHFDSQTKETLTSKISSFGSRCEPSDTFIKRVLDSKSGIVASILEFAQFKDQSALKRSTSGGGKKGKVSIPKLDDANLAGSAKSEDCTLILTEGDSAKSLATAGISVVGKDHYGAFPLKGKLLNVRDQSTKVINNDEINNIVTILGLKYGRVYESLSDLRYGHLMIMADQDHDGSHIKGLIINMVHHFWPTLLRMPGFLVEFITPIVKVFKSKQKPISFYTMPEFLKWRETNDKGWDIKYYKGLGTSTPGEGKEYFSDLERHKIDFEWDNEANDSIELAFSKSRADDRKKWMAEHIEGTFLEQFGVKKLSYSDFINKELVLFSIADCERSIPNIVDGLKTSHRKTLFSCFKRNLKKEIKVAQLIGYVSEHSAYHHGEASLYSTIVGMAQEFVGSNNINLLNPAGSYGTRIAGGKDCSSARYIHTRLNDITRAVYHPDDDPILSCVVDDGKKVQPKFYVPIIPMILVNGCIGIGTGWSSTIPNYNPRDLIKNMRLAIDGKPLEPIKPWYRGFLGSVEANQGSKVQGGQFFSKGVWNKLSDNRFEITELPVGFWTQDYREFLDELETPGTKKKKKEEKEKKAAGRKGTKVKPATTKRSKRVDDDDNEKVADAIIKSYTNYSSESTIHFIIDTIKPVDDINIEKVFKLISNINETNMVVFDEEGRIQRFATTAAIQEHFFPLRMKYYQMRKDFLSERLAEEFSRLSNKARFILAVVNKELVISNVKKVDIIKKLKEMKFDKIINKNSNKLAKEKLKKKKNGYDEEDAAFSSDEEGGEGDGEEEQDDDTKGYDYLLSLPLWSLTLERVKKLLEERDAKKKEWDILLGTPIQKIYKRDLDALEKALDEQDAYDQSLKNQTESLKKKTKTKALPRAKKISAKTVKDTKEAPLTKLVKPTVKVPTADSNASVAKRKKSEDLTTTTSNTKPIESFFTKEDKKPSEKKSTLVSLDSDDDDQEEVVSKPKAPSKKPSKVIELSDEEESNYSEPETPPPKKSKALPKKTITQIAAKSKANGDDSFINNDASSDDDVVMTNRPTRSTRAPPPKTLSFLDSESDDNLYDDEKSDSDSD</sequence>
<gene>
    <name evidence="17" type="ORF">RB653_006557</name>
</gene>
<dbReference type="InterPro" id="IPR020568">
    <property type="entry name" value="Ribosomal_Su5_D2-typ_SF"/>
</dbReference>
<evidence type="ECO:0000256" key="5">
    <source>
        <dbReference type="ARBA" id="ARBA00022723"/>
    </source>
</evidence>
<dbReference type="InterPro" id="IPR013758">
    <property type="entry name" value="Topo_IIA_A/C_ab"/>
</dbReference>
<dbReference type="Gene3D" id="3.30.1490.30">
    <property type="match status" value="1"/>
</dbReference>
<dbReference type="InterPro" id="IPR031660">
    <property type="entry name" value="TOPRIM_C"/>
</dbReference>
<name>A0AAN7TMB6_9MYCE</name>
<keyword evidence="8" id="KW-0460">Magnesium</keyword>
<dbReference type="FunFam" id="3.30.1360.40:FF:000036">
    <property type="entry name" value="Probable DNA topoisomerase 2"/>
    <property type="match status" value="1"/>
</dbReference>
<evidence type="ECO:0000256" key="1">
    <source>
        <dbReference type="ARBA" id="ARBA00000185"/>
    </source>
</evidence>
<evidence type="ECO:0000256" key="10">
    <source>
        <dbReference type="ARBA" id="ARBA00023125"/>
    </source>
</evidence>
<dbReference type="PANTHER" id="PTHR10169:SF38">
    <property type="entry name" value="DNA TOPOISOMERASE 2"/>
    <property type="match status" value="1"/>
</dbReference>
<evidence type="ECO:0000256" key="14">
    <source>
        <dbReference type="SAM" id="MobiDB-lite"/>
    </source>
</evidence>
<dbReference type="FunFam" id="3.30.1490.30:FF:000001">
    <property type="entry name" value="DNA topoisomerase 2"/>
    <property type="match status" value="1"/>
</dbReference>
<dbReference type="PROSITE" id="PS50880">
    <property type="entry name" value="TOPRIM"/>
    <property type="match status" value="1"/>
</dbReference>
<evidence type="ECO:0000256" key="7">
    <source>
        <dbReference type="ARBA" id="ARBA00022840"/>
    </source>
</evidence>
<feature type="compositionally biased region" description="Low complexity" evidence="14">
    <location>
        <begin position="84"/>
        <end position="95"/>
    </location>
</feature>
<dbReference type="GO" id="GO:0003677">
    <property type="term" value="F:DNA binding"/>
    <property type="evidence" value="ECO:0007669"/>
    <property type="project" value="UniProtKB-UniRule"/>
</dbReference>
<dbReference type="PRINTS" id="PR00418">
    <property type="entry name" value="TPI2FAMILY"/>
</dbReference>